<keyword evidence="1" id="KW-1133">Transmembrane helix</keyword>
<organism evidence="2">
    <name type="scientific">Cacopsylla melanoneura</name>
    <dbReference type="NCBI Taxonomy" id="428564"/>
    <lineage>
        <taxon>Eukaryota</taxon>
        <taxon>Metazoa</taxon>
        <taxon>Ecdysozoa</taxon>
        <taxon>Arthropoda</taxon>
        <taxon>Hexapoda</taxon>
        <taxon>Insecta</taxon>
        <taxon>Pterygota</taxon>
        <taxon>Neoptera</taxon>
        <taxon>Paraneoptera</taxon>
        <taxon>Hemiptera</taxon>
        <taxon>Sternorrhyncha</taxon>
        <taxon>Psylloidea</taxon>
        <taxon>Psyllidae</taxon>
        <taxon>Psyllinae</taxon>
        <taxon>Cacopsylla</taxon>
    </lineage>
</organism>
<feature type="transmembrane region" description="Helical" evidence="1">
    <location>
        <begin position="20"/>
        <end position="44"/>
    </location>
</feature>
<sequence length="122" mass="14044">MTHSTPGVDLMTHGKPPHDPWWTGLGYLGPFFIFDSTLNIFNLLKVIHSQPRYKENQQSYQIISNLIISKTGLWSKHTRSYGPPNFFDPWWNSLPYMENALKVKLHAVNPLMAGPYIAVYLV</sequence>
<proteinExistence type="predicted"/>
<keyword evidence="1" id="KW-0812">Transmembrane</keyword>
<evidence type="ECO:0000313" key="2">
    <source>
        <dbReference type="EMBL" id="CAG6677233.1"/>
    </source>
</evidence>
<accession>A0A8D8WYH0</accession>
<reference evidence="2" key="1">
    <citation type="submission" date="2021-05" db="EMBL/GenBank/DDBJ databases">
        <authorList>
            <person name="Alioto T."/>
            <person name="Alioto T."/>
            <person name="Gomez Garrido J."/>
        </authorList>
    </citation>
    <scope>NUCLEOTIDE SEQUENCE</scope>
</reference>
<dbReference type="AlphaFoldDB" id="A0A8D8WYH0"/>
<protein>
    <submittedName>
        <fullName evidence="2">Uncharacterized protein</fullName>
    </submittedName>
</protein>
<dbReference type="EMBL" id="HBUF01241878">
    <property type="protein sequence ID" value="CAG6677233.1"/>
    <property type="molecule type" value="Transcribed_RNA"/>
</dbReference>
<evidence type="ECO:0000256" key="1">
    <source>
        <dbReference type="SAM" id="Phobius"/>
    </source>
</evidence>
<keyword evidence="1" id="KW-0472">Membrane</keyword>
<name>A0A8D8WYH0_9HEMI</name>